<gene>
    <name evidence="1" type="ORF">HICCMSTLAB_LOCUS5628</name>
</gene>
<sequence length="103" mass="11528">MDKFSNCILSAAKVAIPRFSGEARKRNLPWWDQKCDGAIKDNNNAGCSVISNNTSHGFKLQNYHSIFTCEAWAIHNAIKLIEENPAPYQVVIFSQSSNKSNLI</sequence>
<protein>
    <recommendedName>
        <fullName evidence="3">RNase H type-1 domain-containing protein</fullName>
    </recommendedName>
</protein>
<organism evidence="1 2">
    <name type="scientific">Cotesia congregata</name>
    <name type="common">Parasitoid wasp</name>
    <name type="synonym">Apanteles congregatus</name>
    <dbReference type="NCBI Taxonomy" id="51543"/>
    <lineage>
        <taxon>Eukaryota</taxon>
        <taxon>Metazoa</taxon>
        <taxon>Ecdysozoa</taxon>
        <taxon>Arthropoda</taxon>
        <taxon>Hexapoda</taxon>
        <taxon>Insecta</taxon>
        <taxon>Pterygota</taxon>
        <taxon>Neoptera</taxon>
        <taxon>Endopterygota</taxon>
        <taxon>Hymenoptera</taxon>
        <taxon>Apocrita</taxon>
        <taxon>Ichneumonoidea</taxon>
        <taxon>Braconidae</taxon>
        <taxon>Microgastrinae</taxon>
        <taxon>Cotesia</taxon>
    </lineage>
</organism>
<dbReference type="OrthoDB" id="6772262at2759"/>
<accession>A0A8J2HHP5</accession>
<keyword evidence="2" id="KW-1185">Reference proteome</keyword>
<dbReference type="Proteomes" id="UP000786811">
    <property type="component" value="Unassembled WGS sequence"/>
</dbReference>
<name>A0A8J2HHP5_COTCN</name>
<reference evidence="1" key="1">
    <citation type="submission" date="2021-04" db="EMBL/GenBank/DDBJ databases">
        <authorList>
            <person name="Chebbi M.A.C M."/>
        </authorList>
    </citation>
    <scope>NUCLEOTIDE SEQUENCE</scope>
</reference>
<dbReference type="AlphaFoldDB" id="A0A8J2HHP5"/>
<evidence type="ECO:0000313" key="1">
    <source>
        <dbReference type="EMBL" id="CAG5090433.1"/>
    </source>
</evidence>
<comment type="caution">
    <text evidence="1">The sequence shown here is derived from an EMBL/GenBank/DDBJ whole genome shotgun (WGS) entry which is preliminary data.</text>
</comment>
<proteinExistence type="predicted"/>
<evidence type="ECO:0000313" key="2">
    <source>
        <dbReference type="Proteomes" id="UP000786811"/>
    </source>
</evidence>
<evidence type="ECO:0008006" key="3">
    <source>
        <dbReference type="Google" id="ProtNLM"/>
    </source>
</evidence>
<dbReference type="EMBL" id="CAJNRD030001119">
    <property type="protein sequence ID" value="CAG5090433.1"/>
    <property type="molecule type" value="Genomic_DNA"/>
</dbReference>